<evidence type="ECO:0000256" key="1">
    <source>
        <dbReference type="ARBA" id="ARBA00000109"/>
    </source>
</evidence>
<dbReference type="RefSeq" id="WP_048085147.1">
    <property type="nucleotide sequence ID" value="NZ_CP006933.1"/>
</dbReference>
<evidence type="ECO:0000259" key="9">
    <source>
        <dbReference type="PROSITE" id="PS50142"/>
    </source>
</evidence>
<dbReference type="CDD" id="cd10845">
    <property type="entry name" value="DSRM_RNAse_III_family"/>
    <property type="match status" value="1"/>
</dbReference>
<comment type="catalytic activity">
    <reaction evidence="1">
        <text>Endonucleolytic cleavage to 5'-phosphomonoester.</text>
        <dbReference type="EC" id="3.1.26.3"/>
    </reaction>
</comment>
<dbReference type="SUPFAM" id="SSF69065">
    <property type="entry name" value="RNase III domain-like"/>
    <property type="match status" value="1"/>
</dbReference>
<evidence type="ECO:0000313" key="13">
    <source>
        <dbReference type="Proteomes" id="UP000062768"/>
    </source>
</evidence>
<dbReference type="EC" id="3.1.26.3" evidence="3"/>
<dbReference type="FunFam" id="1.10.1520.10:FF:000001">
    <property type="entry name" value="Ribonuclease 3"/>
    <property type="match status" value="1"/>
</dbReference>
<gene>
    <name evidence="10" type="primary">rnc</name>
    <name evidence="10" type="ORF">BRM9_1200</name>
    <name evidence="11" type="ORF">MB9_1114</name>
</gene>
<evidence type="ECO:0000256" key="5">
    <source>
        <dbReference type="ARBA" id="ARBA00022759"/>
    </source>
</evidence>
<dbReference type="GO" id="GO:0004525">
    <property type="term" value="F:ribonuclease III activity"/>
    <property type="evidence" value="ECO:0007669"/>
    <property type="project" value="UniProtKB-EC"/>
</dbReference>
<accession>A0A089ZG79</accession>
<dbReference type="GO" id="GO:0006364">
    <property type="term" value="P:rRNA processing"/>
    <property type="evidence" value="ECO:0007669"/>
    <property type="project" value="InterPro"/>
</dbReference>
<feature type="domain" description="RNase III" evidence="9">
    <location>
        <begin position="1"/>
        <end position="126"/>
    </location>
</feature>
<dbReference type="GO" id="GO:0003725">
    <property type="term" value="F:double-stranded RNA binding"/>
    <property type="evidence" value="ECO:0007669"/>
    <property type="project" value="TreeGrafter"/>
</dbReference>
<evidence type="ECO:0000313" key="10">
    <source>
        <dbReference type="EMBL" id="AIS32015.1"/>
    </source>
</evidence>
<dbReference type="STRING" id="2162.BRM9_1200"/>
<dbReference type="PROSITE" id="PS00517">
    <property type="entry name" value="RNASE_3_1"/>
    <property type="match status" value="1"/>
</dbReference>
<reference evidence="11" key="2">
    <citation type="submission" date="2014-09" db="EMBL/GenBank/DDBJ databases">
        <authorList>
            <person name="Bishop-Lilly K.A."/>
            <person name="Broomall S.M."/>
            <person name="Chain P.S."/>
            <person name="Chertkov O."/>
            <person name="Coyne S.R."/>
            <person name="Daligault H.E."/>
            <person name="Davenport K.W."/>
            <person name="Erkkila T."/>
            <person name="Frey K.G."/>
            <person name="Gibbons H.S."/>
            <person name="Gu W."/>
            <person name="Jaissle J."/>
            <person name="Johnson S.L."/>
            <person name="Koroleva G.I."/>
            <person name="Ladner J.T."/>
            <person name="Lo C.-C."/>
            <person name="Minogue T.D."/>
            <person name="Munk C."/>
            <person name="Palacios G.F."/>
            <person name="Redden C.L."/>
            <person name="Rosenzweig C.N."/>
            <person name="Scholz M.B."/>
            <person name="Teshima H."/>
            <person name="Xu Y."/>
        </authorList>
    </citation>
    <scope>NUCLEOTIDE SEQUENCE</scope>
    <source>
        <strain evidence="11">Mb9</strain>
    </source>
</reference>
<organism evidence="10 12">
    <name type="scientific">Methanobacterium formicicum</name>
    <dbReference type="NCBI Taxonomy" id="2162"/>
    <lineage>
        <taxon>Archaea</taxon>
        <taxon>Methanobacteriati</taxon>
        <taxon>Methanobacteriota</taxon>
        <taxon>Methanomada group</taxon>
        <taxon>Methanobacteria</taxon>
        <taxon>Methanobacteriales</taxon>
        <taxon>Methanobacteriaceae</taxon>
        <taxon>Methanobacterium</taxon>
    </lineage>
</organism>
<dbReference type="Gene3D" id="1.10.1520.10">
    <property type="entry name" value="Ribonuclease III domain"/>
    <property type="match status" value="1"/>
</dbReference>
<dbReference type="InterPro" id="IPR000999">
    <property type="entry name" value="RNase_III_dom"/>
</dbReference>
<dbReference type="PROSITE" id="PS50137">
    <property type="entry name" value="DS_RBD"/>
    <property type="match status" value="1"/>
</dbReference>
<evidence type="ECO:0000313" key="12">
    <source>
        <dbReference type="Proteomes" id="UP000029661"/>
    </source>
</evidence>
<dbReference type="Gene3D" id="3.30.160.20">
    <property type="match status" value="1"/>
</dbReference>
<dbReference type="KEGG" id="mfc:BRM9_1200"/>
<dbReference type="SUPFAM" id="SSF54768">
    <property type="entry name" value="dsRNA-binding domain-like"/>
    <property type="match status" value="1"/>
</dbReference>
<dbReference type="GO" id="GO:0010468">
    <property type="term" value="P:regulation of gene expression"/>
    <property type="evidence" value="ECO:0007669"/>
    <property type="project" value="TreeGrafter"/>
</dbReference>
<evidence type="ECO:0000259" key="8">
    <source>
        <dbReference type="PROSITE" id="PS50137"/>
    </source>
</evidence>
<comment type="similarity">
    <text evidence="2">Belongs to the ribonuclease III family.</text>
</comment>
<dbReference type="SMART" id="SM00358">
    <property type="entry name" value="DSRM"/>
    <property type="match status" value="1"/>
</dbReference>
<dbReference type="SMART" id="SM00535">
    <property type="entry name" value="RIBOc"/>
    <property type="match status" value="1"/>
</dbReference>
<dbReference type="PROSITE" id="PS50142">
    <property type="entry name" value="RNASE_3_2"/>
    <property type="match status" value="1"/>
</dbReference>
<proteinExistence type="inferred from homology"/>
<evidence type="ECO:0000256" key="6">
    <source>
        <dbReference type="ARBA" id="ARBA00022801"/>
    </source>
</evidence>
<dbReference type="Pfam" id="PF00035">
    <property type="entry name" value="dsrm"/>
    <property type="match status" value="1"/>
</dbReference>
<keyword evidence="4" id="KW-0540">Nuclease</keyword>
<dbReference type="AlphaFoldDB" id="A0A089ZG79"/>
<dbReference type="EMBL" id="CP006933">
    <property type="protein sequence ID" value="AIS32015.1"/>
    <property type="molecule type" value="Genomic_DNA"/>
</dbReference>
<sequence length="219" mass="24887">MKLLDNFSIKPNDTHLYELAFLHESYSHENGLSECYERLEFLGDAVLDLVVSEFLYKMDPGLNEGELTRMRANFVCKQALYAYSTEWGLDQYTKMGAGAELTRREVDSVVADVFESFIGALYLDLGLEPVKEFLSQTVLPHIEQKDVFFYDYKSELNQLCDHESLDLTYDLVHEEGEPHNKTFTMAALINGENYGTGSGGSKKEAEQNAAKMALINFNF</sequence>
<keyword evidence="7" id="KW-0694">RNA-binding</keyword>
<evidence type="ECO:0000313" key="11">
    <source>
        <dbReference type="EMBL" id="CEL24753.1"/>
    </source>
</evidence>
<dbReference type="CDD" id="cd00593">
    <property type="entry name" value="RIBOc"/>
    <property type="match status" value="1"/>
</dbReference>
<dbReference type="InterPro" id="IPR036389">
    <property type="entry name" value="RNase_III_sf"/>
</dbReference>
<evidence type="ECO:0000256" key="3">
    <source>
        <dbReference type="ARBA" id="ARBA00012177"/>
    </source>
</evidence>
<dbReference type="PANTHER" id="PTHR11207:SF0">
    <property type="entry name" value="RIBONUCLEASE 3"/>
    <property type="match status" value="1"/>
</dbReference>
<dbReference type="EMBL" id="LN734822">
    <property type="protein sequence ID" value="CEL24753.1"/>
    <property type="molecule type" value="Genomic_DNA"/>
</dbReference>
<evidence type="ECO:0000256" key="4">
    <source>
        <dbReference type="ARBA" id="ARBA00022722"/>
    </source>
</evidence>
<protein>
    <recommendedName>
        <fullName evidence="3">ribonuclease III</fullName>
        <ecNumber evidence="3">3.1.26.3</ecNumber>
    </recommendedName>
</protein>
<evidence type="ECO:0000256" key="7">
    <source>
        <dbReference type="ARBA" id="ARBA00022884"/>
    </source>
</evidence>
<dbReference type="InterPro" id="IPR011907">
    <property type="entry name" value="RNase_III"/>
</dbReference>
<dbReference type="Pfam" id="PF14622">
    <property type="entry name" value="Ribonucleas_3_3"/>
    <property type="match status" value="1"/>
</dbReference>
<reference evidence="10" key="1">
    <citation type="submission" date="2013-12" db="EMBL/GenBank/DDBJ databases">
        <title>The complete genome sequence of Methanobacterium sp. BRM9.</title>
        <authorList>
            <consortium name="Pastoral Greenhouse Gas Research Consortium"/>
            <person name="Kelly W.J."/>
            <person name="Leahy S.C."/>
            <person name="Perry R."/>
            <person name="Li D."/>
            <person name="Altermann E."/>
            <person name="Lambie S.C."/>
            <person name="Attwood G.T."/>
        </authorList>
    </citation>
    <scope>NUCLEOTIDE SEQUENCE [LARGE SCALE GENOMIC DNA]</scope>
    <source>
        <strain evidence="10">BRM9</strain>
    </source>
</reference>
<keyword evidence="5" id="KW-0255">Endonuclease</keyword>
<keyword evidence="13" id="KW-1185">Reference proteome</keyword>
<name>A0A089ZG79_METFO</name>
<dbReference type="Proteomes" id="UP000029661">
    <property type="component" value="Chromosome"/>
</dbReference>
<keyword evidence="6 11" id="KW-0378">Hydrolase</keyword>
<dbReference type="OrthoDB" id="106853at2157"/>
<dbReference type="Proteomes" id="UP000062768">
    <property type="component" value="Chromosome I"/>
</dbReference>
<dbReference type="PATRIC" id="fig|2162.10.peg.1164"/>
<dbReference type="GeneID" id="26739363"/>
<dbReference type="HAMAP" id="MF_00104">
    <property type="entry name" value="RNase_III"/>
    <property type="match status" value="1"/>
</dbReference>
<dbReference type="NCBIfam" id="TIGR02191">
    <property type="entry name" value="RNaseIII"/>
    <property type="match status" value="1"/>
</dbReference>
<feature type="domain" description="DRBM" evidence="8">
    <location>
        <begin position="151"/>
        <end position="219"/>
    </location>
</feature>
<dbReference type="PANTHER" id="PTHR11207">
    <property type="entry name" value="RIBONUCLEASE III"/>
    <property type="match status" value="1"/>
</dbReference>
<evidence type="ECO:0000256" key="2">
    <source>
        <dbReference type="ARBA" id="ARBA00010183"/>
    </source>
</evidence>
<dbReference type="InterPro" id="IPR014720">
    <property type="entry name" value="dsRBD_dom"/>
</dbReference>